<evidence type="ECO:0000259" key="8">
    <source>
        <dbReference type="PROSITE" id="PS50237"/>
    </source>
</evidence>
<dbReference type="Pfam" id="PF00632">
    <property type="entry name" value="HECT"/>
    <property type="match status" value="1"/>
</dbReference>
<evidence type="ECO:0000256" key="5">
    <source>
        <dbReference type="ARBA" id="ARBA00022786"/>
    </source>
</evidence>
<comment type="catalytic activity">
    <reaction evidence="1">
        <text>S-ubiquitinyl-[E2 ubiquitin-conjugating enzyme]-L-cysteine + [acceptor protein]-L-lysine = [E2 ubiquitin-conjugating enzyme]-L-cysteine + N(6)-ubiquitinyl-[acceptor protein]-L-lysine.</text>
        <dbReference type="EC" id="2.3.2.26"/>
    </reaction>
</comment>
<keyword evidence="5 7" id="KW-0833">Ubl conjugation pathway</keyword>
<dbReference type="InterPro" id="IPR000569">
    <property type="entry name" value="HECT_dom"/>
</dbReference>
<dbReference type="SMART" id="SM00119">
    <property type="entry name" value="HECTc"/>
    <property type="match status" value="1"/>
</dbReference>
<evidence type="ECO:0000256" key="2">
    <source>
        <dbReference type="ARBA" id="ARBA00004906"/>
    </source>
</evidence>
<sequence length="444" mass="50977">MLSEAENQHIEQLDETSLPFLNFAEQHRRLLNALLQQTPALLEGSLAPLLRTPRLIEFENKRTFFQNRMNHLREDRHYGGSLRICVRRDHVFEDSFHQLRMRTADEMRCKLSVQFQGEEGIDAGGVSREWYQVMAREIFNPGFSLFVNVPEGGTTFQPNPNSMVQNDEARGTNHLDYFKFVGRVIGKALHDGLLIDAYFTRSFYKHMLGLGITYEDIEAVDPEYYRTLKWMLENDITDVLEMNFTAELDYFGKKQVVELRPGGAGQKVTQANKRAYVSLVAKHVMTNAIREQITAFLQGFWELVPKNLVRIFNDHELELLISGLPDIDVDDLRNNTEYHGFTAASPVVQWFWEAVREMEGKSLALLLQFVTGTSKVPLEGFKALQGISGPQKFQIHRAYGPNNRLPSAHTCFNQLDLIEYDSKEQLEDRLMTAIREGSEGFGFG</sequence>
<comment type="pathway">
    <text evidence="2">Protein modification; protein ubiquitination.</text>
</comment>
<dbReference type="InterPro" id="IPR050409">
    <property type="entry name" value="E3_ubiq-protein_ligase"/>
</dbReference>
<protein>
    <recommendedName>
        <fullName evidence="3">HECT-type E3 ubiquitin transferase</fullName>
        <ecNumber evidence="3">2.3.2.26</ecNumber>
    </recommendedName>
</protein>
<dbReference type="GO" id="GO:0000209">
    <property type="term" value="P:protein polyubiquitination"/>
    <property type="evidence" value="ECO:0007669"/>
    <property type="project" value="TreeGrafter"/>
</dbReference>
<dbReference type="PROSITE" id="PS50237">
    <property type="entry name" value="HECT"/>
    <property type="match status" value="1"/>
</dbReference>
<proteinExistence type="inferred from homology"/>
<evidence type="ECO:0000313" key="9">
    <source>
        <dbReference type="EMBL" id="CAD9197990.1"/>
    </source>
</evidence>
<gene>
    <name evidence="9" type="ORF">TCHU04912_LOCUS223</name>
</gene>
<dbReference type="SUPFAM" id="SSF56204">
    <property type="entry name" value="Hect, E3 ligase catalytic domain"/>
    <property type="match status" value="1"/>
</dbReference>
<dbReference type="Gene3D" id="3.90.1750.10">
    <property type="entry name" value="Hect, E3 ligase catalytic domains"/>
    <property type="match status" value="1"/>
</dbReference>
<comment type="similarity">
    <text evidence="6">Belongs to the UPL family. TOM1/PTR1 subfamily.</text>
</comment>
<accession>A0A7S1WY24</accession>
<dbReference type="Gene3D" id="3.30.2410.10">
    <property type="entry name" value="Hect, E3 ligase catalytic domain"/>
    <property type="match status" value="1"/>
</dbReference>
<dbReference type="GO" id="GO:0006511">
    <property type="term" value="P:ubiquitin-dependent protein catabolic process"/>
    <property type="evidence" value="ECO:0007669"/>
    <property type="project" value="TreeGrafter"/>
</dbReference>
<dbReference type="PANTHER" id="PTHR11254:SF67">
    <property type="entry name" value="E3 UBIQUITIN-PROTEIN LIGASE HUWE1"/>
    <property type="match status" value="1"/>
</dbReference>
<keyword evidence="4" id="KW-0808">Transferase</keyword>
<dbReference type="CDD" id="cd00078">
    <property type="entry name" value="HECTc"/>
    <property type="match status" value="1"/>
</dbReference>
<evidence type="ECO:0000256" key="1">
    <source>
        <dbReference type="ARBA" id="ARBA00000885"/>
    </source>
</evidence>
<feature type="domain" description="HECT" evidence="8">
    <location>
        <begin position="103"/>
        <end position="444"/>
    </location>
</feature>
<dbReference type="InterPro" id="IPR035983">
    <property type="entry name" value="Hect_E3_ubiquitin_ligase"/>
</dbReference>
<dbReference type="FunFam" id="3.30.2160.10:FF:000001">
    <property type="entry name" value="E3 ubiquitin-protein ligase NEDD4-like"/>
    <property type="match status" value="1"/>
</dbReference>
<dbReference type="GO" id="GO:0061630">
    <property type="term" value="F:ubiquitin protein ligase activity"/>
    <property type="evidence" value="ECO:0007669"/>
    <property type="project" value="UniProtKB-EC"/>
</dbReference>
<evidence type="ECO:0000256" key="4">
    <source>
        <dbReference type="ARBA" id="ARBA00022679"/>
    </source>
</evidence>
<dbReference type="EMBL" id="HBGG01000388">
    <property type="protein sequence ID" value="CAD9197990.1"/>
    <property type="molecule type" value="Transcribed_RNA"/>
</dbReference>
<dbReference type="GO" id="GO:0005737">
    <property type="term" value="C:cytoplasm"/>
    <property type="evidence" value="ECO:0007669"/>
    <property type="project" value="TreeGrafter"/>
</dbReference>
<name>A0A7S1WY24_9CHLO</name>
<dbReference type="PANTHER" id="PTHR11254">
    <property type="entry name" value="HECT DOMAIN UBIQUITIN-PROTEIN LIGASE"/>
    <property type="match status" value="1"/>
</dbReference>
<organism evidence="9">
    <name type="scientific">Tetraselmis chuii</name>
    <dbReference type="NCBI Taxonomy" id="63592"/>
    <lineage>
        <taxon>Eukaryota</taxon>
        <taxon>Viridiplantae</taxon>
        <taxon>Chlorophyta</taxon>
        <taxon>core chlorophytes</taxon>
        <taxon>Chlorodendrophyceae</taxon>
        <taxon>Chlorodendrales</taxon>
        <taxon>Chlorodendraceae</taxon>
        <taxon>Tetraselmis</taxon>
    </lineage>
</organism>
<evidence type="ECO:0000256" key="7">
    <source>
        <dbReference type="PROSITE-ProRule" id="PRU00104"/>
    </source>
</evidence>
<dbReference type="EC" id="2.3.2.26" evidence="3"/>
<dbReference type="FunFam" id="3.90.1750.10:FF:000003">
    <property type="entry name" value="E3 ubiquitin-protein ligase UPL1"/>
    <property type="match status" value="1"/>
</dbReference>
<feature type="active site" description="Glycyl thioester intermediate" evidence="7">
    <location>
        <position position="411"/>
    </location>
</feature>
<reference evidence="9" key="1">
    <citation type="submission" date="2021-01" db="EMBL/GenBank/DDBJ databases">
        <authorList>
            <person name="Corre E."/>
            <person name="Pelletier E."/>
            <person name="Niang G."/>
            <person name="Scheremetjew M."/>
            <person name="Finn R."/>
            <person name="Kale V."/>
            <person name="Holt S."/>
            <person name="Cochrane G."/>
            <person name="Meng A."/>
            <person name="Brown T."/>
            <person name="Cohen L."/>
        </authorList>
    </citation>
    <scope>NUCLEOTIDE SEQUENCE</scope>
    <source>
        <strain evidence="9">PLY429</strain>
    </source>
</reference>
<evidence type="ECO:0000256" key="3">
    <source>
        <dbReference type="ARBA" id="ARBA00012485"/>
    </source>
</evidence>
<evidence type="ECO:0000256" key="6">
    <source>
        <dbReference type="ARBA" id="ARBA00034494"/>
    </source>
</evidence>
<dbReference type="FunFam" id="3.30.2410.10:FF:000009">
    <property type="entry name" value="Probable E3 ubiquitin-protein ligase HECTD2"/>
    <property type="match status" value="1"/>
</dbReference>
<dbReference type="FunFam" id="3.90.1750.10:FF:000026">
    <property type="entry name" value="E3 ubiquitin-protein ligase HACE1"/>
    <property type="match status" value="1"/>
</dbReference>
<dbReference type="AlphaFoldDB" id="A0A7S1WY24"/>
<dbReference type="Gene3D" id="3.30.2160.10">
    <property type="entry name" value="Hect, E3 ligase catalytic domain"/>
    <property type="match status" value="1"/>
</dbReference>